<dbReference type="PANTHER" id="PTHR46850">
    <property type="entry name" value="CHROMODOMAIN-HELICASE-DNA-BINDING PROTEIN 9"/>
    <property type="match status" value="1"/>
</dbReference>
<name>A0A8D0G4V5_SPHPU</name>
<dbReference type="Pfam" id="PF23078">
    <property type="entry name" value="HTH_CHD6-9"/>
    <property type="match status" value="1"/>
</dbReference>
<dbReference type="AlphaFoldDB" id="A0A8D0G4V5"/>
<evidence type="ECO:0000313" key="2">
    <source>
        <dbReference type="Ensembl" id="ENSSPUP00000000318.1"/>
    </source>
</evidence>
<evidence type="ECO:0000259" key="1">
    <source>
        <dbReference type="Pfam" id="PF23078"/>
    </source>
</evidence>
<dbReference type="Proteomes" id="UP000694392">
    <property type="component" value="Unplaced"/>
</dbReference>
<reference evidence="2" key="1">
    <citation type="submission" date="2025-08" db="UniProtKB">
        <authorList>
            <consortium name="Ensembl"/>
        </authorList>
    </citation>
    <scope>IDENTIFICATION</scope>
</reference>
<dbReference type="PANTHER" id="PTHR46850:SF1">
    <property type="entry name" value="CHROMODOMAIN-HELICASE-DNA-BINDING PROTEIN 9"/>
    <property type="match status" value="1"/>
</dbReference>
<keyword evidence="3" id="KW-1185">Reference proteome</keyword>
<dbReference type="GeneTree" id="ENSGT00940000158986"/>
<dbReference type="OMA" id="ETDEIIW"/>
<protein>
    <recommendedName>
        <fullName evidence="1">Chromodomain-helicase-DNA-binding protein 6-9 tri-helical domain-containing protein</fullName>
    </recommendedName>
</protein>
<dbReference type="Ensembl" id="ENSSPUT00000000344.1">
    <property type="protein sequence ID" value="ENSSPUP00000000318.1"/>
    <property type="gene ID" value="ENSSPUG00000000323.1"/>
</dbReference>
<reference evidence="2" key="2">
    <citation type="submission" date="2025-09" db="UniProtKB">
        <authorList>
            <consortium name="Ensembl"/>
        </authorList>
    </citation>
    <scope>IDENTIFICATION</scope>
</reference>
<organism evidence="2 3">
    <name type="scientific">Sphenodon punctatus</name>
    <name type="common">Tuatara</name>
    <name type="synonym">Hatteria punctata</name>
    <dbReference type="NCBI Taxonomy" id="8508"/>
    <lineage>
        <taxon>Eukaryota</taxon>
        <taxon>Metazoa</taxon>
        <taxon>Chordata</taxon>
        <taxon>Craniata</taxon>
        <taxon>Vertebrata</taxon>
        <taxon>Euteleostomi</taxon>
        <taxon>Lepidosauria</taxon>
        <taxon>Sphenodontia</taxon>
        <taxon>Sphenodontidae</taxon>
        <taxon>Sphenodon</taxon>
    </lineage>
</organism>
<sequence length="179" mass="21656">MLAPSNHGYWLQEEMFRRVTEMDPVNKEIQKRWTRREQADFYRTVSSFGVVYDPEKKVFDWTQFRAISRLEKKMDESLEKYFYSFVAMCRNVCHLPVWKEDGPADPNIYVEPITEERAARTLYRIELLRKVREQVLRYPQLHERLKLCRPSLYLPVWWECGKHDRDLLIGTAKHGLNRT</sequence>
<accession>A0A8D0G4V5</accession>
<proteinExistence type="predicted"/>
<feature type="domain" description="Chromodomain-helicase-DNA-binding protein 6-9 tri-helical" evidence="1">
    <location>
        <begin position="16"/>
        <end position="115"/>
    </location>
</feature>
<evidence type="ECO:0000313" key="3">
    <source>
        <dbReference type="Proteomes" id="UP000694392"/>
    </source>
</evidence>
<dbReference type="InterPro" id="IPR051493">
    <property type="entry name" value="CHD"/>
</dbReference>
<dbReference type="InterPro" id="IPR056342">
    <property type="entry name" value="HTH_CHD6-9"/>
</dbReference>